<organism evidence="2 3">
    <name type="scientific">Blastochloris tepida</name>
    <dbReference type="NCBI Taxonomy" id="2233851"/>
    <lineage>
        <taxon>Bacteria</taxon>
        <taxon>Pseudomonadati</taxon>
        <taxon>Pseudomonadota</taxon>
        <taxon>Alphaproteobacteria</taxon>
        <taxon>Hyphomicrobiales</taxon>
        <taxon>Blastochloridaceae</taxon>
        <taxon>Blastochloris</taxon>
    </lineage>
</organism>
<feature type="transmembrane region" description="Helical" evidence="1">
    <location>
        <begin position="29"/>
        <end position="48"/>
    </location>
</feature>
<keyword evidence="1" id="KW-1133">Transmembrane helix</keyword>
<feature type="transmembrane region" description="Helical" evidence="1">
    <location>
        <begin position="60"/>
        <end position="78"/>
    </location>
</feature>
<dbReference type="OrthoDB" id="7960254at2"/>
<gene>
    <name evidence="2" type="ORF">BLTE_24610</name>
</gene>
<evidence type="ECO:0000313" key="2">
    <source>
        <dbReference type="EMBL" id="BBF93776.1"/>
    </source>
</evidence>
<protein>
    <submittedName>
        <fullName evidence="2">Uncharacterized protein</fullName>
    </submittedName>
</protein>
<evidence type="ECO:0000256" key="1">
    <source>
        <dbReference type="SAM" id="Phobius"/>
    </source>
</evidence>
<dbReference type="AlphaFoldDB" id="A0A348G2J3"/>
<dbReference type="KEGG" id="blag:BLTE_24610"/>
<dbReference type="RefSeq" id="WP_126400968.1">
    <property type="nucleotide sequence ID" value="NZ_AP018907.1"/>
</dbReference>
<reference evidence="2 3" key="1">
    <citation type="submission" date="2018-08" db="EMBL/GenBank/DDBJ databases">
        <title>Complete genome sequencing of Blastochloris tepida GI.</title>
        <authorList>
            <person name="Tsukatani Y."/>
            <person name="Mori H."/>
        </authorList>
    </citation>
    <scope>NUCLEOTIDE SEQUENCE [LARGE SCALE GENOMIC DNA]</scope>
    <source>
        <strain evidence="2 3">GI</strain>
    </source>
</reference>
<feature type="transmembrane region" description="Helical" evidence="1">
    <location>
        <begin position="90"/>
        <end position="110"/>
    </location>
</feature>
<name>A0A348G2J3_9HYPH</name>
<keyword evidence="1" id="KW-0472">Membrane</keyword>
<keyword evidence="1" id="KW-0812">Transmembrane</keyword>
<keyword evidence="3" id="KW-1185">Reference proteome</keyword>
<dbReference type="EMBL" id="AP018907">
    <property type="protein sequence ID" value="BBF93776.1"/>
    <property type="molecule type" value="Genomic_DNA"/>
</dbReference>
<dbReference type="Proteomes" id="UP000266934">
    <property type="component" value="Chromosome"/>
</dbReference>
<evidence type="ECO:0000313" key="3">
    <source>
        <dbReference type="Proteomes" id="UP000266934"/>
    </source>
</evidence>
<sequence length="118" mass="12710">MRWLPTKPVYPPPKFRTPEPPRPPVSPRVLTWWFGGMAILGIAFGLNAGATPGGFDPDQLYELFALGCLALIALRLSVRRPLTEVISGRAIVIGCGVALAGFLGAQWLAIQMFAQPAP</sequence>
<accession>A0A348G2J3</accession>
<proteinExistence type="predicted"/>